<dbReference type="AlphaFoldDB" id="A0A6J5VDA3"/>
<dbReference type="EMBL" id="CAEKDK010000003">
    <property type="protein sequence ID" value="CAB4272172.1"/>
    <property type="molecule type" value="Genomic_DNA"/>
</dbReference>
<evidence type="ECO:0000313" key="2">
    <source>
        <dbReference type="EMBL" id="CAB4286182.1"/>
    </source>
</evidence>
<evidence type="ECO:0000313" key="3">
    <source>
        <dbReference type="Proteomes" id="UP000507222"/>
    </source>
</evidence>
<name>A0A6J5VDA3_PRUAR</name>
<evidence type="ECO:0000313" key="1">
    <source>
        <dbReference type="EMBL" id="CAB4272172.1"/>
    </source>
</evidence>
<reference evidence="2 3" key="1">
    <citation type="submission" date="2020-05" db="EMBL/GenBank/DDBJ databases">
        <authorList>
            <person name="Campoy J."/>
            <person name="Schneeberger K."/>
            <person name="Spophaly S."/>
        </authorList>
    </citation>
    <scope>NUCLEOTIDE SEQUENCE [LARGE SCALE GENOMIC DNA]</scope>
    <source>
        <strain evidence="2">PruArmRojPasFocal</strain>
    </source>
</reference>
<protein>
    <submittedName>
        <fullName evidence="2">Uncharacterized protein</fullName>
    </submittedName>
</protein>
<accession>A0A6J5VDA3</accession>
<proteinExistence type="predicted"/>
<gene>
    <name evidence="1" type="ORF">CURHAP_LOCUS18722</name>
    <name evidence="2" type="ORF">CURHAP_LOCUS42996</name>
</gene>
<sequence>MNARMLCRLIKVSKLNDYCMRIRSQSLCKRNLILNFRGLTLLITTVFTQSLKRNHQSSICSRYIEPTAGSLPIGLGG</sequence>
<organism evidence="2 3">
    <name type="scientific">Prunus armeniaca</name>
    <name type="common">Apricot</name>
    <name type="synonym">Armeniaca vulgaris</name>
    <dbReference type="NCBI Taxonomy" id="36596"/>
    <lineage>
        <taxon>Eukaryota</taxon>
        <taxon>Viridiplantae</taxon>
        <taxon>Streptophyta</taxon>
        <taxon>Embryophyta</taxon>
        <taxon>Tracheophyta</taxon>
        <taxon>Spermatophyta</taxon>
        <taxon>Magnoliopsida</taxon>
        <taxon>eudicotyledons</taxon>
        <taxon>Gunneridae</taxon>
        <taxon>Pentapetalae</taxon>
        <taxon>rosids</taxon>
        <taxon>fabids</taxon>
        <taxon>Rosales</taxon>
        <taxon>Rosaceae</taxon>
        <taxon>Amygdaloideae</taxon>
        <taxon>Amygdaleae</taxon>
        <taxon>Prunus</taxon>
    </lineage>
</organism>
<dbReference type="EMBL" id="CAEKDK010000007">
    <property type="protein sequence ID" value="CAB4286182.1"/>
    <property type="molecule type" value="Genomic_DNA"/>
</dbReference>
<dbReference type="Proteomes" id="UP000507222">
    <property type="component" value="Unassembled WGS sequence"/>
</dbReference>